<evidence type="ECO:0000313" key="2">
    <source>
        <dbReference type="EMBL" id="PZX61172.1"/>
    </source>
</evidence>
<dbReference type="OrthoDB" id="839995at2"/>
<evidence type="ECO:0000313" key="3">
    <source>
        <dbReference type="EMBL" id="TXD79296.1"/>
    </source>
</evidence>
<protein>
    <recommendedName>
        <fullName evidence="6">Heavy-metal resistance protein</fullName>
    </recommendedName>
</protein>
<sequence>MKSNLMIKIGFASLVLLNLVLIFLLVVKPAGPGMKGRNVTMEKIISDKLNFDEAQRLLFIASAKSHNEEMMKLNHQQMKAMNEYFSLLKSEQIDEDQKATAFENLKEIEGKKVSITFNHFEELKSICKEDQLSEFEEVVNQVIPMLLGSGKNIPPPPRDK</sequence>
<gene>
    <name evidence="3" type="ORF">ESW18_03430</name>
    <name evidence="2" type="ORF">LV84_00160</name>
</gene>
<comment type="caution">
    <text evidence="2">The sequence shown here is derived from an EMBL/GenBank/DDBJ whole genome shotgun (WGS) entry which is preliminary data.</text>
</comment>
<keyword evidence="1" id="KW-1133">Transmembrane helix</keyword>
<dbReference type="EMBL" id="VORV01000002">
    <property type="protein sequence ID" value="TXD79296.1"/>
    <property type="molecule type" value="Genomic_DNA"/>
</dbReference>
<feature type="transmembrane region" description="Helical" evidence="1">
    <location>
        <begin position="6"/>
        <end position="27"/>
    </location>
</feature>
<accession>A0A2W7TD09</accession>
<keyword evidence="5" id="KW-1185">Reference proteome</keyword>
<keyword evidence="1" id="KW-0472">Membrane</keyword>
<evidence type="ECO:0000313" key="4">
    <source>
        <dbReference type="Proteomes" id="UP000249115"/>
    </source>
</evidence>
<evidence type="ECO:0008006" key="6">
    <source>
        <dbReference type="Google" id="ProtNLM"/>
    </source>
</evidence>
<name>A0A2W7TD09_9BACT</name>
<dbReference type="Proteomes" id="UP000249115">
    <property type="component" value="Unassembled WGS sequence"/>
</dbReference>
<dbReference type="RefSeq" id="WP_086497874.1">
    <property type="nucleotide sequence ID" value="NZ_MSSV01000001.1"/>
</dbReference>
<dbReference type="Proteomes" id="UP000321927">
    <property type="component" value="Unassembled WGS sequence"/>
</dbReference>
<keyword evidence="1" id="KW-0812">Transmembrane</keyword>
<organism evidence="2 4">
    <name type="scientific">Algoriphagus ratkowskyi</name>
    <dbReference type="NCBI Taxonomy" id="57028"/>
    <lineage>
        <taxon>Bacteria</taxon>
        <taxon>Pseudomonadati</taxon>
        <taxon>Bacteroidota</taxon>
        <taxon>Cytophagia</taxon>
        <taxon>Cytophagales</taxon>
        <taxon>Cyclobacteriaceae</taxon>
        <taxon>Algoriphagus</taxon>
    </lineage>
</organism>
<proteinExistence type="predicted"/>
<reference evidence="3 5" key="2">
    <citation type="submission" date="2019-08" db="EMBL/GenBank/DDBJ databases">
        <title>Genome of Algoriphagus ratkowskyi IC026.</title>
        <authorList>
            <person name="Bowman J.P."/>
        </authorList>
    </citation>
    <scope>NUCLEOTIDE SEQUENCE [LARGE SCALE GENOMIC DNA]</scope>
    <source>
        <strain evidence="3 5">IC026</strain>
    </source>
</reference>
<dbReference type="AlphaFoldDB" id="A0A2W7TD09"/>
<dbReference type="EMBL" id="QKZU01000001">
    <property type="protein sequence ID" value="PZX61172.1"/>
    <property type="molecule type" value="Genomic_DNA"/>
</dbReference>
<evidence type="ECO:0000313" key="5">
    <source>
        <dbReference type="Proteomes" id="UP000321927"/>
    </source>
</evidence>
<dbReference type="Gene3D" id="1.20.120.1490">
    <property type="match status" value="1"/>
</dbReference>
<reference evidence="2 4" key="1">
    <citation type="submission" date="2018-06" db="EMBL/GenBank/DDBJ databases">
        <title>Genomic Encyclopedia of Archaeal and Bacterial Type Strains, Phase II (KMG-II): from individual species to whole genera.</title>
        <authorList>
            <person name="Goeker M."/>
        </authorList>
    </citation>
    <scope>NUCLEOTIDE SEQUENCE [LARGE SCALE GENOMIC DNA]</scope>
    <source>
        <strain evidence="2 4">DSM 22686</strain>
    </source>
</reference>
<evidence type="ECO:0000256" key="1">
    <source>
        <dbReference type="SAM" id="Phobius"/>
    </source>
</evidence>